<proteinExistence type="predicted"/>
<dbReference type="AlphaFoldDB" id="A0A9Q3DZ55"/>
<feature type="compositionally biased region" description="Acidic residues" evidence="1">
    <location>
        <begin position="1"/>
        <end position="15"/>
    </location>
</feature>
<evidence type="ECO:0000313" key="2">
    <source>
        <dbReference type="EMBL" id="MBW0509331.1"/>
    </source>
</evidence>
<comment type="caution">
    <text evidence="2">The sequence shown here is derived from an EMBL/GenBank/DDBJ whole genome shotgun (WGS) entry which is preliminary data.</text>
</comment>
<feature type="compositionally biased region" description="Polar residues" evidence="1">
    <location>
        <begin position="18"/>
        <end position="29"/>
    </location>
</feature>
<evidence type="ECO:0000256" key="1">
    <source>
        <dbReference type="SAM" id="MobiDB-lite"/>
    </source>
</evidence>
<organism evidence="2 3">
    <name type="scientific">Austropuccinia psidii MF-1</name>
    <dbReference type="NCBI Taxonomy" id="1389203"/>
    <lineage>
        <taxon>Eukaryota</taxon>
        <taxon>Fungi</taxon>
        <taxon>Dikarya</taxon>
        <taxon>Basidiomycota</taxon>
        <taxon>Pucciniomycotina</taxon>
        <taxon>Pucciniomycetes</taxon>
        <taxon>Pucciniales</taxon>
        <taxon>Sphaerophragmiaceae</taxon>
        <taxon>Austropuccinia</taxon>
    </lineage>
</organism>
<feature type="compositionally biased region" description="Polar residues" evidence="1">
    <location>
        <begin position="41"/>
        <end position="51"/>
    </location>
</feature>
<gene>
    <name evidence="2" type="ORF">O181_049046</name>
</gene>
<reference evidence="2" key="1">
    <citation type="submission" date="2021-03" db="EMBL/GenBank/DDBJ databases">
        <title>Draft genome sequence of rust myrtle Austropuccinia psidii MF-1, a brazilian biotype.</title>
        <authorList>
            <person name="Quecine M.C."/>
            <person name="Pachon D.M.R."/>
            <person name="Bonatelli M.L."/>
            <person name="Correr F.H."/>
            <person name="Franceschini L.M."/>
            <person name="Leite T.F."/>
            <person name="Margarido G.R.A."/>
            <person name="Almeida C.A."/>
            <person name="Ferrarezi J.A."/>
            <person name="Labate C.A."/>
        </authorList>
    </citation>
    <scope>NUCLEOTIDE SEQUENCE</scope>
    <source>
        <strain evidence="2">MF-1</strain>
    </source>
</reference>
<protein>
    <submittedName>
        <fullName evidence="2">Uncharacterized protein</fullName>
    </submittedName>
</protein>
<sequence>MDAEGSDQLDGEEAEVFPNSSGHPSNTSPSQPPAKRLQSHIIPSTPRTFQLTLDAIPTSMPPASPNSSNTRPALNPAVRPSTIQQPRN</sequence>
<dbReference type="EMBL" id="AVOT02020884">
    <property type="protein sequence ID" value="MBW0509331.1"/>
    <property type="molecule type" value="Genomic_DNA"/>
</dbReference>
<dbReference type="Proteomes" id="UP000765509">
    <property type="component" value="Unassembled WGS sequence"/>
</dbReference>
<evidence type="ECO:0000313" key="3">
    <source>
        <dbReference type="Proteomes" id="UP000765509"/>
    </source>
</evidence>
<feature type="region of interest" description="Disordered" evidence="1">
    <location>
        <begin position="1"/>
        <end position="88"/>
    </location>
</feature>
<keyword evidence="3" id="KW-1185">Reference proteome</keyword>
<accession>A0A9Q3DZ55</accession>
<name>A0A9Q3DZ55_9BASI</name>